<evidence type="ECO:0000313" key="9">
    <source>
        <dbReference type="Proteomes" id="UP000010321"/>
    </source>
</evidence>
<dbReference type="PANTHER" id="PTHR30471">
    <property type="entry name" value="DNA REPAIR PROTEIN RADC"/>
    <property type="match status" value="1"/>
</dbReference>
<dbReference type="PROSITE" id="PS50249">
    <property type="entry name" value="MPN"/>
    <property type="match status" value="1"/>
</dbReference>
<dbReference type="PANTHER" id="PTHR30471:SF3">
    <property type="entry name" value="UPF0758 PROTEIN YEES-RELATED"/>
    <property type="match status" value="1"/>
</dbReference>
<dbReference type="NCBIfam" id="TIGR00608">
    <property type="entry name" value="radc"/>
    <property type="match status" value="1"/>
</dbReference>
<dbReference type="InterPro" id="IPR037518">
    <property type="entry name" value="MPN"/>
</dbReference>
<accession>A0ABN0CP61</accession>
<organism evidence="8 9">
    <name type="scientific">Bacteroides clarus YIT 12056</name>
    <dbReference type="NCBI Taxonomy" id="762984"/>
    <lineage>
        <taxon>Bacteria</taxon>
        <taxon>Pseudomonadati</taxon>
        <taxon>Bacteroidota</taxon>
        <taxon>Bacteroidia</taxon>
        <taxon>Bacteroidales</taxon>
        <taxon>Bacteroidaceae</taxon>
        <taxon>Bacteroides</taxon>
    </lineage>
</organism>
<feature type="domain" description="MPN" evidence="7">
    <location>
        <begin position="117"/>
        <end position="239"/>
    </location>
</feature>
<dbReference type="InterPro" id="IPR020891">
    <property type="entry name" value="UPF0758_CS"/>
</dbReference>
<proteinExistence type="inferred from homology"/>
<name>A0ABN0CP61_9BACE</name>
<dbReference type="Proteomes" id="UP000010321">
    <property type="component" value="Unassembled WGS sequence"/>
</dbReference>
<evidence type="ECO:0000313" key="8">
    <source>
        <dbReference type="EMBL" id="EGF51887.1"/>
    </source>
</evidence>
<keyword evidence="1" id="KW-0645">Protease</keyword>
<dbReference type="CDD" id="cd08071">
    <property type="entry name" value="MPN_DUF2466"/>
    <property type="match status" value="1"/>
</dbReference>
<dbReference type="NCBIfam" id="NF000642">
    <property type="entry name" value="PRK00024.1"/>
    <property type="match status" value="1"/>
</dbReference>
<dbReference type="Pfam" id="PF20582">
    <property type="entry name" value="UPF0758_N"/>
    <property type="match status" value="1"/>
</dbReference>
<gene>
    <name evidence="8" type="ORF">HMPREF9445_01704</name>
</gene>
<comment type="caution">
    <text evidence="8">The sequence shown here is derived from an EMBL/GenBank/DDBJ whole genome shotgun (WGS) entry which is preliminary data.</text>
</comment>
<dbReference type="InterPro" id="IPR046778">
    <property type="entry name" value="UPF0758_N"/>
</dbReference>
<sequence length="239" mass="27080">MKELQAVRRKGMEKLTINRWAAEDRPREKMMLKGAEALSDAELLAILIGSGNTEESAVALMQRTLACCNNDLNQLGKWEVRDFSRFKGLGPAKSIAIMAALELGKRRRQQEHPERAVIHSSNDIYEIFHPLLCDLTIEEFWVLLLNQASRVIDKVRISRGGIDQTSADVRSILREALLQRATQIALIHNHPSGNPHPSMNDRRLTQFIQKGAQTMNIRLIDHVIVTDGRYYSFNDEGAL</sequence>
<evidence type="ECO:0000256" key="4">
    <source>
        <dbReference type="ARBA" id="ARBA00022833"/>
    </source>
</evidence>
<reference evidence="8 9" key="1">
    <citation type="submission" date="2011-02" db="EMBL/GenBank/DDBJ databases">
        <authorList>
            <person name="Weinstock G."/>
            <person name="Sodergren E."/>
            <person name="Clifton S."/>
            <person name="Fulton L."/>
            <person name="Fulton B."/>
            <person name="Courtney L."/>
            <person name="Fronick C."/>
            <person name="Harrison M."/>
            <person name="Strong C."/>
            <person name="Farmer C."/>
            <person name="Delahaunty K."/>
            <person name="Markovic C."/>
            <person name="Hall O."/>
            <person name="Minx P."/>
            <person name="Tomlinson C."/>
            <person name="Mitreva M."/>
            <person name="Hou S."/>
            <person name="Chen J."/>
            <person name="Wollam A."/>
            <person name="Pepin K.H."/>
            <person name="Johnson M."/>
            <person name="Bhonagiri V."/>
            <person name="Zhang X."/>
            <person name="Suruliraj S."/>
            <person name="Warren W."/>
            <person name="Chinwalla A."/>
            <person name="Mardis E.R."/>
            <person name="Wilson R.K."/>
        </authorList>
    </citation>
    <scope>NUCLEOTIDE SEQUENCE [LARGE SCALE GENOMIC DNA]</scope>
    <source>
        <strain evidence="8 9">YIT 12056</strain>
    </source>
</reference>
<keyword evidence="4" id="KW-0862">Zinc</keyword>
<evidence type="ECO:0000259" key="7">
    <source>
        <dbReference type="PROSITE" id="PS50249"/>
    </source>
</evidence>
<keyword evidence="5" id="KW-0482">Metalloprotease</keyword>
<keyword evidence="2" id="KW-0479">Metal-binding</keyword>
<evidence type="ECO:0000256" key="5">
    <source>
        <dbReference type="ARBA" id="ARBA00023049"/>
    </source>
</evidence>
<comment type="similarity">
    <text evidence="6">Belongs to the UPF0758 family.</text>
</comment>
<dbReference type="InterPro" id="IPR001405">
    <property type="entry name" value="UPF0758"/>
</dbReference>
<evidence type="ECO:0000256" key="3">
    <source>
        <dbReference type="ARBA" id="ARBA00022801"/>
    </source>
</evidence>
<dbReference type="Pfam" id="PF04002">
    <property type="entry name" value="RadC"/>
    <property type="match status" value="1"/>
</dbReference>
<evidence type="ECO:0000256" key="2">
    <source>
        <dbReference type="ARBA" id="ARBA00022723"/>
    </source>
</evidence>
<dbReference type="SUPFAM" id="SSF102712">
    <property type="entry name" value="JAB1/MPN domain"/>
    <property type="match status" value="1"/>
</dbReference>
<dbReference type="PROSITE" id="PS01302">
    <property type="entry name" value="UPF0758"/>
    <property type="match status" value="1"/>
</dbReference>
<protein>
    <submittedName>
        <fullName evidence="8">DNA repair protein RadC</fullName>
    </submittedName>
</protein>
<keyword evidence="3" id="KW-0378">Hydrolase</keyword>
<dbReference type="InterPro" id="IPR025657">
    <property type="entry name" value="RadC_JAB"/>
</dbReference>
<dbReference type="EMBL" id="AFBM01000017">
    <property type="protein sequence ID" value="EGF51887.1"/>
    <property type="molecule type" value="Genomic_DNA"/>
</dbReference>
<evidence type="ECO:0000256" key="1">
    <source>
        <dbReference type="ARBA" id="ARBA00022670"/>
    </source>
</evidence>
<dbReference type="Gene3D" id="3.40.140.10">
    <property type="entry name" value="Cytidine Deaminase, domain 2"/>
    <property type="match status" value="1"/>
</dbReference>
<keyword evidence="9" id="KW-1185">Reference proteome</keyword>
<evidence type="ECO:0000256" key="6">
    <source>
        <dbReference type="RuleBase" id="RU003797"/>
    </source>
</evidence>